<proteinExistence type="predicted"/>
<dbReference type="EMBL" id="JANPWB010000002">
    <property type="protein sequence ID" value="KAJ1212272.1"/>
    <property type="molecule type" value="Genomic_DNA"/>
</dbReference>
<dbReference type="SUPFAM" id="SSF57414">
    <property type="entry name" value="Hairpin loop containing domain-like"/>
    <property type="match status" value="2"/>
</dbReference>
<feature type="signal peptide" evidence="4">
    <location>
        <begin position="1"/>
        <end position="29"/>
    </location>
</feature>
<protein>
    <recommendedName>
        <fullName evidence="5">Apple domain-containing protein</fullName>
    </recommendedName>
</protein>
<keyword evidence="4" id="KW-0732">Signal</keyword>
<evidence type="ECO:0000313" key="7">
    <source>
        <dbReference type="Proteomes" id="UP001066276"/>
    </source>
</evidence>
<evidence type="ECO:0000256" key="4">
    <source>
        <dbReference type="SAM" id="SignalP"/>
    </source>
</evidence>
<name>A0AAV7WE17_PLEWA</name>
<accession>A0AAV7WE17</accession>
<keyword evidence="2" id="KW-1015">Disulfide bond</keyword>
<dbReference type="Gene3D" id="3.50.4.10">
    <property type="entry name" value="Hepatocyte Growth Factor"/>
    <property type="match status" value="4"/>
</dbReference>
<feature type="region of interest" description="Disordered" evidence="3">
    <location>
        <begin position="382"/>
        <end position="451"/>
    </location>
</feature>
<keyword evidence="1" id="KW-0677">Repeat</keyword>
<dbReference type="Pfam" id="PF00024">
    <property type="entry name" value="PAN_1"/>
    <property type="match status" value="2"/>
</dbReference>
<gene>
    <name evidence="6" type="ORF">NDU88_007579</name>
</gene>
<evidence type="ECO:0000256" key="2">
    <source>
        <dbReference type="ARBA" id="ARBA00023157"/>
    </source>
</evidence>
<dbReference type="PANTHER" id="PTHR33946">
    <property type="match status" value="1"/>
</dbReference>
<dbReference type="InterPro" id="IPR003609">
    <property type="entry name" value="Pan_app"/>
</dbReference>
<feature type="domain" description="Apple" evidence="5">
    <location>
        <begin position="291"/>
        <end position="376"/>
    </location>
</feature>
<dbReference type="GO" id="GO:0005576">
    <property type="term" value="C:extracellular region"/>
    <property type="evidence" value="ECO:0007669"/>
    <property type="project" value="InterPro"/>
</dbReference>
<dbReference type="GO" id="GO:0006508">
    <property type="term" value="P:proteolysis"/>
    <property type="evidence" value="ECO:0007669"/>
    <property type="project" value="InterPro"/>
</dbReference>
<evidence type="ECO:0000259" key="5">
    <source>
        <dbReference type="PROSITE" id="PS50948"/>
    </source>
</evidence>
<keyword evidence="7" id="KW-1185">Reference proteome</keyword>
<evidence type="ECO:0000313" key="6">
    <source>
        <dbReference type="EMBL" id="KAJ1212272.1"/>
    </source>
</evidence>
<dbReference type="PRINTS" id="PR00005">
    <property type="entry name" value="APPLEDOMAIN"/>
</dbReference>
<dbReference type="CDD" id="cd01100">
    <property type="entry name" value="APPLE_Factor_XI_like"/>
    <property type="match status" value="2"/>
</dbReference>
<dbReference type="InterPro" id="IPR000177">
    <property type="entry name" value="Apple"/>
</dbReference>
<evidence type="ECO:0000256" key="3">
    <source>
        <dbReference type="SAM" id="MobiDB-lite"/>
    </source>
</evidence>
<feature type="domain" description="Apple" evidence="5">
    <location>
        <begin position="115"/>
        <end position="192"/>
    </location>
</feature>
<dbReference type="SMART" id="SM00223">
    <property type="entry name" value="APPLE"/>
    <property type="match status" value="4"/>
</dbReference>
<dbReference type="AlphaFoldDB" id="A0AAV7WE17"/>
<sequence>MPRFTGHAGSMKSLLLLPAVLAWATISSAEINVHVFIEDVEYYGNDVETTRAPDDGYCQFLCSFHSYCTHFTYRPASFDCFMKHVEQGVEVQEMHKEGLISGHAIPSVEIDDYQCYPNLLHGLEFPDHNVLIVQRESAEECQEACTYYEDCEFFTHNNVSKLCFLKSHTKLAGPPVIAMLHGVISGYTLKDCPPSQACDQECSDLVLNDINFPGHEIDSVMTPDADRCQLVCNDLPLCQFFSFTNEKCTDDSQRFKCSLKAACTGMPSEVVPTPNVQSGFSLRNVRSHKTCSYEFYLDMDFPGNDQKILKAYSHKHCQRLCSRDNLCQMWTYVTNEFAKQELHGNCYLKNVLAVPYPSEIVKTGDHIVSGFSQKHCMEYYYDSESSEEESEEQQYITEETAPQEAIPQESAPQEVVPQESAPQEAVPQESAPQEVVPQESAPQEVVAQEIL</sequence>
<evidence type="ECO:0000256" key="1">
    <source>
        <dbReference type="ARBA" id="ARBA00022737"/>
    </source>
</evidence>
<dbReference type="Pfam" id="PF14295">
    <property type="entry name" value="PAN_4"/>
    <property type="match status" value="2"/>
</dbReference>
<feature type="chain" id="PRO_5044012255" description="Apple domain-containing protein" evidence="4">
    <location>
        <begin position="30"/>
        <end position="451"/>
    </location>
</feature>
<reference evidence="6" key="1">
    <citation type="journal article" date="2022" name="bioRxiv">
        <title>Sequencing and chromosome-scale assembly of the giantPleurodeles waltlgenome.</title>
        <authorList>
            <person name="Brown T."/>
            <person name="Elewa A."/>
            <person name="Iarovenko S."/>
            <person name="Subramanian E."/>
            <person name="Araus A.J."/>
            <person name="Petzold A."/>
            <person name="Susuki M."/>
            <person name="Suzuki K.-i.T."/>
            <person name="Hayashi T."/>
            <person name="Toyoda A."/>
            <person name="Oliveira C."/>
            <person name="Osipova E."/>
            <person name="Leigh N.D."/>
            <person name="Simon A."/>
            <person name="Yun M.H."/>
        </authorList>
    </citation>
    <scope>NUCLEOTIDE SEQUENCE</scope>
    <source>
        <strain evidence="6">20211129_DDA</strain>
        <tissue evidence="6">Liver</tissue>
    </source>
</reference>
<organism evidence="6 7">
    <name type="scientific">Pleurodeles waltl</name>
    <name type="common">Iberian ribbed newt</name>
    <dbReference type="NCBI Taxonomy" id="8319"/>
    <lineage>
        <taxon>Eukaryota</taxon>
        <taxon>Metazoa</taxon>
        <taxon>Chordata</taxon>
        <taxon>Craniata</taxon>
        <taxon>Vertebrata</taxon>
        <taxon>Euteleostomi</taxon>
        <taxon>Amphibia</taxon>
        <taxon>Batrachia</taxon>
        <taxon>Caudata</taxon>
        <taxon>Salamandroidea</taxon>
        <taxon>Salamandridae</taxon>
        <taxon>Pleurodelinae</taxon>
        <taxon>Pleurodeles</taxon>
    </lineage>
</organism>
<comment type="caution">
    <text evidence="6">The sequence shown here is derived from an EMBL/GenBank/DDBJ whole genome shotgun (WGS) entry which is preliminary data.</text>
</comment>
<dbReference type="Proteomes" id="UP001066276">
    <property type="component" value="Chromosome 1_2"/>
</dbReference>
<dbReference type="PROSITE" id="PS50948">
    <property type="entry name" value="PAN"/>
    <property type="match status" value="2"/>
</dbReference>
<dbReference type="PANTHER" id="PTHR33946:SF4">
    <property type="entry name" value="COAGULATION FACTOR XI"/>
    <property type="match status" value="1"/>
</dbReference>